<accession>A0A6I4IVI0</accession>
<keyword evidence="6 11" id="KW-0418">Kinase</keyword>
<evidence type="ECO:0000256" key="4">
    <source>
        <dbReference type="ARBA" id="ARBA00022679"/>
    </source>
</evidence>
<gene>
    <name evidence="11" type="ORF">GOQ30_16840</name>
</gene>
<keyword evidence="3" id="KW-0597">Phosphoprotein</keyword>
<dbReference type="InterPro" id="IPR011712">
    <property type="entry name" value="Sig_transdc_His_kin_sub3_dim/P"/>
</dbReference>
<dbReference type="CDD" id="cd16917">
    <property type="entry name" value="HATPase_UhpB-NarQ-NarX-like"/>
    <property type="match status" value="1"/>
</dbReference>
<organism evidence="11 12">
    <name type="scientific">Flavobacterium profundi</name>
    <dbReference type="NCBI Taxonomy" id="1774945"/>
    <lineage>
        <taxon>Bacteria</taxon>
        <taxon>Pseudomonadati</taxon>
        <taxon>Bacteroidota</taxon>
        <taxon>Flavobacteriia</taxon>
        <taxon>Flavobacteriales</taxon>
        <taxon>Flavobacteriaceae</taxon>
        <taxon>Flavobacterium</taxon>
    </lineage>
</organism>
<evidence type="ECO:0000256" key="2">
    <source>
        <dbReference type="ARBA" id="ARBA00012438"/>
    </source>
</evidence>
<dbReference type="PANTHER" id="PTHR24421">
    <property type="entry name" value="NITRATE/NITRITE SENSOR PROTEIN NARX-RELATED"/>
    <property type="match status" value="1"/>
</dbReference>
<dbReference type="InterPro" id="IPR005467">
    <property type="entry name" value="His_kinase_dom"/>
</dbReference>
<dbReference type="Pfam" id="PF07730">
    <property type="entry name" value="HisKA_3"/>
    <property type="match status" value="1"/>
</dbReference>
<feature type="domain" description="Histidine kinase" evidence="10">
    <location>
        <begin position="67"/>
        <end position="257"/>
    </location>
</feature>
<keyword evidence="9" id="KW-0472">Membrane</keyword>
<dbReference type="GO" id="GO:0005524">
    <property type="term" value="F:ATP binding"/>
    <property type="evidence" value="ECO:0007669"/>
    <property type="project" value="UniProtKB-KW"/>
</dbReference>
<dbReference type="InterPro" id="IPR036890">
    <property type="entry name" value="HATPase_C_sf"/>
</dbReference>
<evidence type="ECO:0000256" key="5">
    <source>
        <dbReference type="ARBA" id="ARBA00022741"/>
    </source>
</evidence>
<dbReference type="GO" id="GO:0016020">
    <property type="term" value="C:membrane"/>
    <property type="evidence" value="ECO:0007669"/>
    <property type="project" value="InterPro"/>
</dbReference>
<dbReference type="InterPro" id="IPR003594">
    <property type="entry name" value="HATPase_dom"/>
</dbReference>
<dbReference type="RefSeq" id="WP_140999260.1">
    <property type="nucleotide sequence ID" value="NZ_VDCZ01000016.1"/>
</dbReference>
<dbReference type="AlphaFoldDB" id="A0A6I4IVI0"/>
<dbReference type="Pfam" id="PF02518">
    <property type="entry name" value="HATPase_c"/>
    <property type="match status" value="1"/>
</dbReference>
<keyword evidence="4" id="KW-0808">Transferase</keyword>
<protein>
    <recommendedName>
        <fullName evidence="2">histidine kinase</fullName>
        <ecNumber evidence="2">2.7.13.3</ecNumber>
    </recommendedName>
</protein>
<dbReference type="Gene3D" id="1.20.5.1930">
    <property type="match status" value="1"/>
</dbReference>
<feature type="transmembrane region" description="Helical" evidence="9">
    <location>
        <begin position="6"/>
        <end position="31"/>
    </location>
</feature>
<comment type="catalytic activity">
    <reaction evidence="1">
        <text>ATP + protein L-histidine = ADP + protein N-phospho-L-histidine.</text>
        <dbReference type="EC" id="2.7.13.3"/>
    </reaction>
</comment>
<name>A0A6I4IVI0_9FLAO</name>
<evidence type="ECO:0000256" key="6">
    <source>
        <dbReference type="ARBA" id="ARBA00022777"/>
    </source>
</evidence>
<sequence length="268" mass="31088">MDREEIQLLVISLSIVFLTLLVILFVLFFFFQKKKTQFLIDKMESEIHFQSELIKTRVEIKDQTLTEISKELHDNIGQIISVAIMQLNMYAQKDEAVSSADLNEVKSVMAKSLDEIRILSRIINKDNLINTNFIESIENDFKRIEKLKNIECKLNVACNFPKINVEHELILYRIFQESIHNSLKHSSSKKIEMNINCNDEILTIQLKDFGIGFDSKIMHKGLGLNNIKYRAKLIGAKLSLDSNENGTEIFLEYNINKQDENKEKSNNN</sequence>
<evidence type="ECO:0000256" key="7">
    <source>
        <dbReference type="ARBA" id="ARBA00022840"/>
    </source>
</evidence>
<comment type="caution">
    <text evidence="11">The sequence shown here is derived from an EMBL/GenBank/DDBJ whole genome shotgun (WGS) entry which is preliminary data.</text>
</comment>
<dbReference type="GO" id="GO:0000155">
    <property type="term" value="F:phosphorelay sensor kinase activity"/>
    <property type="evidence" value="ECO:0007669"/>
    <property type="project" value="InterPro"/>
</dbReference>
<dbReference type="Proteomes" id="UP000431264">
    <property type="component" value="Unassembled WGS sequence"/>
</dbReference>
<evidence type="ECO:0000256" key="9">
    <source>
        <dbReference type="SAM" id="Phobius"/>
    </source>
</evidence>
<keyword evidence="5" id="KW-0547">Nucleotide-binding</keyword>
<dbReference type="SUPFAM" id="SSF55874">
    <property type="entry name" value="ATPase domain of HSP90 chaperone/DNA topoisomerase II/histidine kinase"/>
    <property type="match status" value="1"/>
</dbReference>
<evidence type="ECO:0000259" key="10">
    <source>
        <dbReference type="PROSITE" id="PS50109"/>
    </source>
</evidence>
<keyword evidence="12" id="KW-1185">Reference proteome</keyword>
<reference evidence="12" key="1">
    <citation type="submission" date="2019-05" db="EMBL/GenBank/DDBJ databases">
        <title>Flavobacterium profundi sp. nov., isolated from a deep-sea seamount.</title>
        <authorList>
            <person name="Zhang D.-C."/>
        </authorList>
    </citation>
    <scope>NUCLEOTIDE SEQUENCE [LARGE SCALE GENOMIC DNA]</scope>
    <source>
        <strain evidence="12">TP390</strain>
    </source>
</reference>
<evidence type="ECO:0000313" key="11">
    <source>
        <dbReference type="EMBL" id="MVO10840.1"/>
    </source>
</evidence>
<dbReference type="Gene3D" id="3.30.565.10">
    <property type="entry name" value="Histidine kinase-like ATPase, C-terminal domain"/>
    <property type="match status" value="1"/>
</dbReference>
<dbReference type="EMBL" id="WQLW01000016">
    <property type="protein sequence ID" value="MVO10840.1"/>
    <property type="molecule type" value="Genomic_DNA"/>
</dbReference>
<keyword evidence="9" id="KW-0812">Transmembrane</keyword>
<evidence type="ECO:0000256" key="1">
    <source>
        <dbReference type="ARBA" id="ARBA00000085"/>
    </source>
</evidence>
<proteinExistence type="predicted"/>
<evidence type="ECO:0000256" key="3">
    <source>
        <dbReference type="ARBA" id="ARBA00022553"/>
    </source>
</evidence>
<evidence type="ECO:0000256" key="8">
    <source>
        <dbReference type="ARBA" id="ARBA00023012"/>
    </source>
</evidence>
<dbReference type="PANTHER" id="PTHR24421:SF10">
    <property type="entry name" value="NITRATE_NITRITE SENSOR PROTEIN NARQ"/>
    <property type="match status" value="1"/>
</dbReference>
<dbReference type="GO" id="GO:0046983">
    <property type="term" value="F:protein dimerization activity"/>
    <property type="evidence" value="ECO:0007669"/>
    <property type="project" value="InterPro"/>
</dbReference>
<dbReference type="EC" id="2.7.13.3" evidence="2"/>
<keyword evidence="8" id="KW-0902">Two-component regulatory system</keyword>
<keyword evidence="9" id="KW-1133">Transmembrane helix</keyword>
<dbReference type="PROSITE" id="PS50109">
    <property type="entry name" value="HIS_KIN"/>
    <property type="match status" value="1"/>
</dbReference>
<keyword evidence="7" id="KW-0067">ATP-binding</keyword>
<evidence type="ECO:0000313" key="12">
    <source>
        <dbReference type="Proteomes" id="UP000431264"/>
    </source>
</evidence>
<dbReference type="InterPro" id="IPR050482">
    <property type="entry name" value="Sensor_HK_TwoCompSys"/>
</dbReference>
<dbReference type="OrthoDB" id="9760839at2"/>